<dbReference type="GO" id="GO:0008716">
    <property type="term" value="F:D-alanine-D-alanine ligase activity"/>
    <property type="evidence" value="ECO:0007669"/>
    <property type="project" value="UniProtKB-UniRule"/>
</dbReference>
<comment type="catalytic activity">
    <reaction evidence="17 19">
        <text>2 D-alanine + ATP = D-alanyl-D-alanine + ADP + phosphate + H(+)</text>
        <dbReference type="Rhea" id="RHEA:11224"/>
        <dbReference type="ChEBI" id="CHEBI:15378"/>
        <dbReference type="ChEBI" id="CHEBI:30616"/>
        <dbReference type="ChEBI" id="CHEBI:43474"/>
        <dbReference type="ChEBI" id="CHEBI:57416"/>
        <dbReference type="ChEBI" id="CHEBI:57822"/>
        <dbReference type="ChEBI" id="CHEBI:456216"/>
        <dbReference type="EC" id="6.3.2.4"/>
    </reaction>
</comment>
<feature type="binding site" evidence="22">
    <location>
        <position position="316"/>
    </location>
    <ligand>
        <name>Mg(2+)</name>
        <dbReference type="ChEBI" id="CHEBI:18420"/>
        <label>1</label>
    </ligand>
</feature>
<organism evidence="25 26">
    <name type="scientific">Aerophobetes bacterium</name>
    <dbReference type="NCBI Taxonomy" id="2030807"/>
    <lineage>
        <taxon>Bacteria</taxon>
        <taxon>Candidatus Aerophobota</taxon>
    </lineage>
</organism>
<dbReference type="GO" id="GO:0005524">
    <property type="term" value="F:ATP binding"/>
    <property type="evidence" value="ECO:0007669"/>
    <property type="project" value="UniProtKB-UniRule"/>
</dbReference>
<evidence type="ECO:0000256" key="19">
    <source>
        <dbReference type="HAMAP-Rule" id="MF_00047"/>
    </source>
</evidence>
<comment type="caution">
    <text evidence="25">The sequence shown here is derived from an EMBL/GenBank/DDBJ whole genome shotgun (WGS) entry which is preliminary data.</text>
</comment>
<dbReference type="NCBIfam" id="TIGR01205">
    <property type="entry name" value="D_ala_D_alaTIGR"/>
    <property type="match status" value="1"/>
</dbReference>
<keyword evidence="11 23" id="KW-0067">ATP-binding</keyword>
<feature type="binding site" evidence="21">
    <location>
        <position position="142"/>
    </location>
    <ligand>
        <name>ATP</name>
        <dbReference type="ChEBI" id="CHEBI:30616"/>
    </ligand>
</feature>
<dbReference type="Proteomes" id="UP000316360">
    <property type="component" value="Unassembled WGS sequence"/>
</dbReference>
<dbReference type="EMBL" id="SOKJ01000113">
    <property type="protein sequence ID" value="TET12046.1"/>
    <property type="molecule type" value="Genomic_DNA"/>
</dbReference>
<feature type="binding site" evidence="21">
    <location>
        <begin position="222"/>
        <end position="229"/>
    </location>
    <ligand>
        <name>ATP</name>
        <dbReference type="ChEBI" id="CHEBI:30616"/>
    </ligand>
</feature>
<evidence type="ECO:0000313" key="26">
    <source>
        <dbReference type="Proteomes" id="UP000316360"/>
    </source>
</evidence>
<dbReference type="FunFam" id="3.30.1490.20:FF:000007">
    <property type="entry name" value="D-alanine--D-alanine ligase"/>
    <property type="match status" value="1"/>
</dbReference>
<dbReference type="GO" id="GO:0008360">
    <property type="term" value="P:regulation of cell shape"/>
    <property type="evidence" value="ECO:0007669"/>
    <property type="project" value="UniProtKB-KW"/>
</dbReference>
<dbReference type="PANTHER" id="PTHR23132">
    <property type="entry name" value="D-ALANINE--D-ALANINE LIGASE"/>
    <property type="match status" value="1"/>
</dbReference>
<dbReference type="EC" id="6.3.2.4" evidence="6 19"/>
<dbReference type="NCBIfam" id="NF002528">
    <property type="entry name" value="PRK01966.1-4"/>
    <property type="match status" value="1"/>
</dbReference>
<evidence type="ECO:0000256" key="15">
    <source>
        <dbReference type="ARBA" id="ARBA00023211"/>
    </source>
</evidence>
<keyword evidence="14 19" id="KW-0573">Peptidoglycan synthesis</keyword>
<dbReference type="GO" id="GO:0005829">
    <property type="term" value="C:cytosol"/>
    <property type="evidence" value="ECO:0007669"/>
    <property type="project" value="TreeGrafter"/>
</dbReference>
<evidence type="ECO:0000256" key="5">
    <source>
        <dbReference type="ARBA" id="ARBA00010871"/>
    </source>
</evidence>
<dbReference type="FunFam" id="3.30.470.20:FF:000008">
    <property type="entry name" value="D-alanine--D-alanine ligase"/>
    <property type="match status" value="1"/>
</dbReference>
<evidence type="ECO:0000256" key="3">
    <source>
        <dbReference type="ARBA" id="ARBA00004496"/>
    </source>
</evidence>
<evidence type="ECO:0000256" key="7">
    <source>
        <dbReference type="ARBA" id="ARBA00022490"/>
    </source>
</evidence>
<keyword evidence="9 22" id="KW-0479">Metal-binding</keyword>
<name>A0A523S1Y1_UNCAE</name>
<accession>A0A523S1Y1</accession>
<dbReference type="Pfam" id="PF07478">
    <property type="entry name" value="Dala_Dala_lig_C"/>
    <property type="match status" value="1"/>
</dbReference>
<evidence type="ECO:0000256" key="12">
    <source>
        <dbReference type="ARBA" id="ARBA00022842"/>
    </source>
</evidence>
<dbReference type="Gene3D" id="3.30.1490.20">
    <property type="entry name" value="ATP-grasp fold, A domain"/>
    <property type="match status" value="1"/>
</dbReference>
<dbReference type="Gene3D" id="3.40.50.20">
    <property type="match status" value="1"/>
</dbReference>
<dbReference type="InterPro" id="IPR005905">
    <property type="entry name" value="D_ala_D_ala"/>
</dbReference>
<feature type="active site" evidence="20">
    <location>
        <position position="192"/>
    </location>
</feature>
<evidence type="ECO:0000256" key="18">
    <source>
        <dbReference type="ARBA" id="ARBA00060592"/>
    </source>
</evidence>
<keyword evidence="10 21" id="KW-0547">Nucleotide-binding</keyword>
<dbReference type="HAMAP" id="MF_00047">
    <property type="entry name" value="Dala_Dala_lig"/>
    <property type="match status" value="1"/>
</dbReference>
<feature type="domain" description="ATP-grasp" evidence="24">
    <location>
        <begin position="146"/>
        <end position="349"/>
    </location>
</feature>
<feature type="binding site" evidence="21">
    <location>
        <begin position="192"/>
        <end position="193"/>
    </location>
    <ligand>
        <name>ATP</name>
        <dbReference type="ChEBI" id="CHEBI:30616"/>
    </ligand>
</feature>
<keyword evidence="16 19" id="KW-0961">Cell wall biogenesis/degradation</keyword>
<feature type="active site" evidence="20">
    <location>
        <position position="17"/>
    </location>
</feature>
<comment type="similarity">
    <text evidence="5 19">Belongs to the D-alanine--D-alanine ligase family.</text>
</comment>
<dbReference type="InterPro" id="IPR013815">
    <property type="entry name" value="ATP_grasp_subdomain_1"/>
</dbReference>
<comment type="pathway">
    <text evidence="18">Glycan biosynthesis.</text>
</comment>
<dbReference type="NCBIfam" id="NF002378">
    <property type="entry name" value="PRK01372.1"/>
    <property type="match status" value="1"/>
</dbReference>
<dbReference type="Gene3D" id="3.30.470.20">
    <property type="entry name" value="ATP-grasp fold, B domain"/>
    <property type="match status" value="1"/>
</dbReference>
<feature type="binding site" evidence="22">
    <location>
        <position position="303"/>
    </location>
    <ligand>
        <name>Mg(2+)</name>
        <dbReference type="ChEBI" id="CHEBI:18420"/>
        <label>1</label>
    </ligand>
</feature>
<evidence type="ECO:0000256" key="23">
    <source>
        <dbReference type="PROSITE-ProRule" id="PRU00409"/>
    </source>
</evidence>
<dbReference type="InterPro" id="IPR011761">
    <property type="entry name" value="ATP-grasp"/>
</dbReference>
<protein>
    <recommendedName>
        <fullName evidence="6 19">D-alanine--D-alanine ligase</fullName>
        <ecNumber evidence="6 19">6.3.2.4</ecNumber>
    </recommendedName>
    <alternativeName>
        <fullName evidence="19">D-Ala-D-Ala ligase</fullName>
    </alternativeName>
    <alternativeName>
        <fullName evidence="19">D-alanylalanine synthetase</fullName>
    </alternativeName>
</protein>
<evidence type="ECO:0000313" key="25">
    <source>
        <dbReference type="EMBL" id="TET12046.1"/>
    </source>
</evidence>
<keyword evidence="13 19" id="KW-0133">Cell shape</keyword>
<evidence type="ECO:0000256" key="20">
    <source>
        <dbReference type="PIRSR" id="PIRSR039102-1"/>
    </source>
</evidence>
<dbReference type="Pfam" id="PF01820">
    <property type="entry name" value="Dala_Dala_lig_N"/>
    <property type="match status" value="1"/>
</dbReference>
<dbReference type="InterPro" id="IPR000291">
    <property type="entry name" value="D-Ala_lig_Van_CS"/>
</dbReference>
<dbReference type="AlphaFoldDB" id="A0A523S1Y1"/>
<dbReference type="PANTHER" id="PTHR23132:SF25">
    <property type="entry name" value="D-ALANINE--D-ALANINE LIGASE A"/>
    <property type="match status" value="1"/>
</dbReference>
<dbReference type="InterPro" id="IPR011127">
    <property type="entry name" value="Dala_Dala_lig_N"/>
</dbReference>
<dbReference type="PROSITE" id="PS50975">
    <property type="entry name" value="ATP_GRASP"/>
    <property type="match status" value="1"/>
</dbReference>
<feature type="binding site" evidence="21">
    <location>
        <begin position="315"/>
        <end position="316"/>
    </location>
    <ligand>
        <name>ATP</name>
        <dbReference type="ChEBI" id="CHEBI:30616"/>
    </ligand>
</feature>
<evidence type="ECO:0000259" key="24">
    <source>
        <dbReference type="PROSITE" id="PS50975"/>
    </source>
</evidence>
<feature type="binding site" evidence="22">
    <location>
        <position position="316"/>
    </location>
    <ligand>
        <name>Mg(2+)</name>
        <dbReference type="ChEBI" id="CHEBI:18420"/>
        <label>2</label>
    </ligand>
</feature>
<evidence type="ECO:0000256" key="14">
    <source>
        <dbReference type="ARBA" id="ARBA00022984"/>
    </source>
</evidence>
<evidence type="ECO:0000256" key="4">
    <source>
        <dbReference type="ARBA" id="ARBA00004752"/>
    </source>
</evidence>
<evidence type="ECO:0000256" key="17">
    <source>
        <dbReference type="ARBA" id="ARBA00047614"/>
    </source>
</evidence>
<dbReference type="GO" id="GO:0046872">
    <property type="term" value="F:metal ion binding"/>
    <property type="evidence" value="ECO:0007669"/>
    <property type="project" value="UniProtKB-KW"/>
</dbReference>
<dbReference type="GO" id="GO:0009252">
    <property type="term" value="P:peptidoglycan biosynthetic process"/>
    <property type="evidence" value="ECO:0007669"/>
    <property type="project" value="UniProtKB-UniRule"/>
</dbReference>
<evidence type="ECO:0000256" key="2">
    <source>
        <dbReference type="ARBA" id="ARBA00003921"/>
    </source>
</evidence>
<feature type="active site" evidence="20">
    <location>
        <position position="327"/>
    </location>
</feature>
<dbReference type="UniPathway" id="UPA00219"/>
<evidence type="ECO:0000256" key="11">
    <source>
        <dbReference type="ARBA" id="ARBA00022840"/>
    </source>
</evidence>
<comment type="cofactor">
    <cofactor evidence="22">
        <name>Mg(2+)</name>
        <dbReference type="ChEBI" id="CHEBI:18420"/>
    </cofactor>
    <cofactor evidence="22">
        <name>Mn(2+)</name>
        <dbReference type="ChEBI" id="CHEBI:29035"/>
    </cofactor>
    <text evidence="22">Binds 2 magnesium or manganese ions per subunit.</text>
</comment>
<dbReference type="PROSITE" id="PS00844">
    <property type="entry name" value="DALA_DALA_LIGASE_2"/>
    <property type="match status" value="1"/>
</dbReference>
<evidence type="ECO:0000256" key="6">
    <source>
        <dbReference type="ARBA" id="ARBA00012216"/>
    </source>
</evidence>
<gene>
    <name evidence="25" type="primary">ddlA</name>
    <name evidence="19" type="synonym">ddl</name>
    <name evidence="25" type="ORF">E3J84_02130</name>
</gene>
<comment type="cofactor">
    <cofactor evidence="1">
        <name>Mn(2+)</name>
        <dbReference type="ChEBI" id="CHEBI:29035"/>
    </cofactor>
</comment>
<dbReference type="GO" id="GO:0071555">
    <property type="term" value="P:cell wall organization"/>
    <property type="evidence" value="ECO:0007669"/>
    <property type="project" value="UniProtKB-KW"/>
</dbReference>
<feature type="binding site" evidence="21">
    <location>
        <begin position="184"/>
        <end position="186"/>
    </location>
    <ligand>
        <name>ATP</name>
        <dbReference type="ChEBI" id="CHEBI:30616"/>
    </ligand>
</feature>
<sequence>MKRKIRVGILFGGKSAEHEVSIQSARNIVEAINKEKYEIVLIGIDKKGRWHLKGTSELFLPSESSSLARLNREDKNVALVPGKKGGELVNLSNGKPTRVIDIVFPVLHGPYGEDGTVQGLLKLANIPYVGADVLGSAVGMDKDVMKRLLREAEIPTVKFFAFDRACRERIDFDIIQEELGFPFFIKPANLGSSVGINKVKEKKGFQSALEEAFQYGNKILVEEYIKGREIECSVLGNDDPIASLPGEILPQDEFYSYEAKYIDERGAILEIPAKLGENLTAKIQNLSIKVFKVLCCQGMARVDFFLKDNDKIIVNELNTIPGFTKISMYPKLWEASGISYSELIDRLIQLALERFQKEKRLKTSI</sequence>
<dbReference type="PIRSF" id="PIRSF039102">
    <property type="entry name" value="Ddl/VanB"/>
    <property type="match status" value="1"/>
</dbReference>
<evidence type="ECO:0000256" key="9">
    <source>
        <dbReference type="ARBA" id="ARBA00022723"/>
    </source>
</evidence>
<feature type="binding site" evidence="22">
    <location>
        <position position="318"/>
    </location>
    <ligand>
        <name>Mg(2+)</name>
        <dbReference type="ChEBI" id="CHEBI:18420"/>
        <label>2</label>
    </ligand>
</feature>
<dbReference type="InterPro" id="IPR016185">
    <property type="entry name" value="PreATP-grasp_dom_sf"/>
</dbReference>
<evidence type="ECO:0000256" key="10">
    <source>
        <dbReference type="ARBA" id="ARBA00022741"/>
    </source>
</evidence>
<dbReference type="SUPFAM" id="SSF52440">
    <property type="entry name" value="PreATP-grasp domain"/>
    <property type="match status" value="1"/>
</dbReference>
<evidence type="ECO:0000256" key="1">
    <source>
        <dbReference type="ARBA" id="ARBA00001936"/>
    </source>
</evidence>
<dbReference type="InterPro" id="IPR011095">
    <property type="entry name" value="Dala_Dala_lig_C"/>
</dbReference>
<evidence type="ECO:0000256" key="13">
    <source>
        <dbReference type="ARBA" id="ARBA00022960"/>
    </source>
</evidence>
<proteinExistence type="inferred from homology"/>
<keyword evidence="15 22" id="KW-0464">Manganese</keyword>
<dbReference type="SUPFAM" id="SSF56059">
    <property type="entry name" value="Glutathione synthetase ATP-binding domain-like"/>
    <property type="match status" value="1"/>
</dbReference>
<evidence type="ECO:0000256" key="8">
    <source>
        <dbReference type="ARBA" id="ARBA00022598"/>
    </source>
</evidence>
<evidence type="ECO:0000256" key="22">
    <source>
        <dbReference type="PIRSR" id="PIRSR039102-3"/>
    </source>
</evidence>
<evidence type="ECO:0000256" key="16">
    <source>
        <dbReference type="ARBA" id="ARBA00023316"/>
    </source>
</evidence>
<comment type="pathway">
    <text evidence="4 19">Cell wall biogenesis; peptidoglycan biosynthesis.</text>
</comment>
<keyword evidence="12 22" id="KW-0460">Magnesium</keyword>
<comment type="subcellular location">
    <subcellularLocation>
        <location evidence="3 19">Cytoplasm</location>
    </subcellularLocation>
</comment>
<reference evidence="25 26" key="1">
    <citation type="submission" date="2019-03" db="EMBL/GenBank/DDBJ databases">
        <title>Metabolic potential of uncultured bacteria and archaea associated with petroleum seepage in deep-sea sediments.</title>
        <authorList>
            <person name="Dong X."/>
            <person name="Hubert C."/>
        </authorList>
    </citation>
    <scope>NUCLEOTIDE SEQUENCE [LARGE SCALE GENOMIC DNA]</scope>
    <source>
        <strain evidence="25">E44_bin7</strain>
    </source>
</reference>
<keyword evidence="7 19" id="KW-0963">Cytoplasm</keyword>
<dbReference type="NCBIfam" id="NF002525">
    <property type="entry name" value="PRK01966.1-1"/>
    <property type="match status" value="1"/>
</dbReference>
<dbReference type="PROSITE" id="PS00843">
    <property type="entry name" value="DALA_DALA_LIGASE_1"/>
    <property type="match status" value="1"/>
</dbReference>
<evidence type="ECO:0000256" key="21">
    <source>
        <dbReference type="PIRSR" id="PIRSR039102-2"/>
    </source>
</evidence>
<keyword evidence="8 19" id="KW-0436">Ligase</keyword>
<comment type="function">
    <text evidence="2 19">Cell wall formation.</text>
</comment>